<gene>
    <name evidence="2" type="ORF">ETB97_012173</name>
</gene>
<organism evidence="2 3">
    <name type="scientific">Petromyces alliaceus</name>
    <name type="common">Aspergillus alliaceus</name>
    <dbReference type="NCBI Taxonomy" id="209559"/>
    <lineage>
        <taxon>Eukaryota</taxon>
        <taxon>Fungi</taxon>
        <taxon>Dikarya</taxon>
        <taxon>Ascomycota</taxon>
        <taxon>Pezizomycotina</taxon>
        <taxon>Eurotiomycetes</taxon>
        <taxon>Eurotiomycetidae</taxon>
        <taxon>Eurotiales</taxon>
        <taxon>Aspergillaceae</taxon>
        <taxon>Aspergillus</taxon>
        <taxon>Aspergillus subgen. Circumdati</taxon>
    </lineage>
</organism>
<proteinExistence type="predicted"/>
<feature type="region of interest" description="Disordered" evidence="1">
    <location>
        <begin position="1"/>
        <end position="27"/>
    </location>
</feature>
<reference evidence="2 3" key="1">
    <citation type="submission" date="2019-04" db="EMBL/GenBank/DDBJ databases">
        <title>Aspergillus burnettii sp. nov., novel species from soil in southeast Queensland.</title>
        <authorList>
            <person name="Gilchrist C.L.M."/>
            <person name="Pitt J.I."/>
            <person name="Lange L."/>
            <person name="Lacey H.J."/>
            <person name="Vuong D."/>
            <person name="Midgley D.J."/>
            <person name="Greenfield P."/>
            <person name="Bradbury M."/>
            <person name="Lacey E."/>
            <person name="Busk P.K."/>
            <person name="Pilgaard B."/>
            <person name="Chooi Y.H."/>
            <person name="Piggott A.M."/>
        </authorList>
    </citation>
    <scope>NUCLEOTIDE SEQUENCE [LARGE SCALE GENOMIC DNA]</scope>
    <source>
        <strain evidence="2 3">FRR 5400</strain>
    </source>
</reference>
<dbReference type="Proteomes" id="UP000541154">
    <property type="component" value="Unassembled WGS sequence"/>
</dbReference>
<dbReference type="EMBL" id="SPNV01000083">
    <property type="protein sequence ID" value="KAF5862027.1"/>
    <property type="molecule type" value="Genomic_DNA"/>
</dbReference>
<comment type="caution">
    <text evidence="2">The sequence shown here is derived from an EMBL/GenBank/DDBJ whole genome shotgun (WGS) entry which is preliminary data.</text>
</comment>
<keyword evidence="3" id="KW-1185">Reference proteome</keyword>
<feature type="compositionally biased region" description="Polar residues" evidence="1">
    <location>
        <begin position="17"/>
        <end position="27"/>
    </location>
</feature>
<dbReference type="AlphaFoldDB" id="A0A8H6A5I8"/>
<evidence type="ECO:0000313" key="3">
    <source>
        <dbReference type="Proteomes" id="UP000541154"/>
    </source>
</evidence>
<accession>A0A8H6A5I8</accession>
<sequence>MQAAFSRQPPYSLQPRFVTNNNPTASQTSEVNFRNSVAETPSFTLKSGFSLSVGACFSVGVTFIADGKVSTGFTAKKDFSWGQATTNTTTVGECISVTAPANLHSESDRQSQLLDNRCPMHPPSEIQVDNTVTTHSNVVHHGLSYWKFQATYD</sequence>
<name>A0A8H6A5I8_PETAA</name>
<evidence type="ECO:0000313" key="2">
    <source>
        <dbReference type="EMBL" id="KAF5862027.1"/>
    </source>
</evidence>
<dbReference type="Pfam" id="PF03318">
    <property type="entry name" value="ETX_MTX2"/>
    <property type="match status" value="1"/>
</dbReference>
<dbReference type="SUPFAM" id="SSF56973">
    <property type="entry name" value="Aerolisin/ETX pore-forming domain"/>
    <property type="match status" value="1"/>
</dbReference>
<dbReference type="InterPro" id="IPR004991">
    <property type="entry name" value="Aerolysin-like"/>
</dbReference>
<protein>
    <submittedName>
        <fullName evidence="2">Uncharacterized protein</fullName>
    </submittedName>
</protein>
<evidence type="ECO:0000256" key="1">
    <source>
        <dbReference type="SAM" id="MobiDB-lite"/>
    </source>
</evidence>
<dbReference type="Gene3D" id="2.170.15.10">
    <property type="entry name" value="Proaerolysin, chain A, domain 3"/>
    <property type="match status" value="1"/>
</dbReference>